<comment type="similarity">
    <text evidence="7">Belongs to the PINc/VapC protein family.</text>
</comment>
<dbReference type="CDD" id="cd18746">
    <property type="entry name" value="PIN_VapC4-5_FitB-like"/>
    <property type="match status" value="1"/>
</dbReference>
<evidence type="ECO:0000259" key="8">
    <source>
        <dbReference type="Pfam" id="PF01850"/>
    </source>
</evidence>
<dbReference type="EMBL" id="CP032694">
    <property type="protein sequence ID" value="AYG59499.1"/>
    <property type="molecule type" value="Genomic_DNA"/>
</dbReference>
<keyword evidence="10" id="KW-1185">Reference proteome</keyword>
<keyword evidence="3" id="KW-0540">Nuclease</keyword>
<evidence type="ECO:0000313" key="10">
    <source>
        <dbReference type="Proteomes" id="UP000282195"/>
    </source>
</evidence>
<dbReference type="GO" id="GO:0004518">
    <property type="term" value="F:nuclease activity"/>
    <property type="evidence" value="ECO:0007669"/>
    <property type="project" value="UniProtKB-KW"/>
</dbReference>
<dbReference type="OrthoDB" id="9804823at2"/>
<dbReference type="AlphaFoldDB" id="A0A387FM35"/>
<dbReference type="InterPro" id="IPR050556">
    <property type="entry name" value="Type_II_TA_system_RNase"/>
</dbReference>
<evidence type="ECO:0000256" key="7">
    <source>
        <dbReference type="ARBA" id="ARBA00038093"/>
    </source>
</evidence>
<evidence type="ECO:0000313" key="9">
    <source>
        <dbReference type="EMBL" id="AYG59499.1"/>
    </source>
</evidence>
<accession>A0A387FM35</accession>
<evidence type="ECO:0000256" key="6">
    <source>
        <dbReference type="ARBA" id="ARBA00022842"/>
    </source>
</evidence>
<dbReference type="Gene3D" id="3.40.50.1010">
    <property type="entry name" value="5'-nuclease"/>
    <property type="match status" value="1"/>
</dbReference>
<dbReference type="InterPro" id="IPR002716">
    <property type="entry name" value="PIN_dom"/>
</dbReference>
<dbReference type="PANTHER" id="PTHR33653">
    <property type="entry name" value="RIBONUCLEASE VAPC2"/>
    <property type="match status" value="1"/>
</dbReference>
<dbReference type="GO" id="GO:0016787">
    <property type="term" value="F:hydrolase activity"/>
    <property type="evidence" value="ECO:0007669"/>
    <property type="project" value="UniProtKB-KW"/>
</dbReference>
<evidence type="ECO:0000256" key="4">
    <source>
        <dbReference type="ARBA" id="ARBA00022723"/>
    </source>
</evidence>
<dbReference type="Proteomes" id="UP000282195">
    <property type="component" value="Chromosome"/>
</dbReference>
<dbReference type="Pfam" id="PF01850">
    <property type="entry name" value="PIN"/>
    <property type="match status" value="1"/>
</dbReference>
<evidence type="ECO:0000256" key="3">
    <source>
        <dbReference type="ARBA" id="ARBA00022722"/>
    </source>
</evidence>
<comment type="cofactor">
    <cofactor evidence="1">
        <name>Mg(2+)</name>
        <dbReference type="ChEBI" id="CHEBI:18420"/>
    </cofactor>
</comment>
<feature type="domain" description="PIN" evidence="8">
    <location>
        <begin position="2"/>
        <end position="117"/>
    </location>
</feature>
<proteinExistence type="inferred from homology"/>
<organism evidence="9 10">
    <name type="scientific">Rhizobium jaguaris</name>
    <dbReference type="NCBI Taxonomy" id="1312183"/>
    <lineage>
        <taxon>Bacteria</taxon>
        <taxon>Pseudomonadati</taxon>
        <taxon>Pseudomonadota</taxon>
        <taxon>Alphaproteobacteria</taxon>
        <taxon>Hyphomicrobiales</taxon>
        <taxon>Rhizobiaceae</taxon>
        <taxon>Rhizobium/Agrobacterium group</taxon>
        <taxon>Rhizobium</taxon>
    </lineage>
</organism>
<keyword evidence="5" id="KW-0378">Hydrolase</keyword>
<protein>
    <submittedName>
        <fullName evidence="9">Type II toxin-antitoxin system VapC family toxin</fullName>
    </submittedName>
</protein>
<keyword evidence="2" id="KW-1277">Toxin-antitoxin system</keyword>
<name>A0A387FM35_9HYPH</name>
<dbReference type="PANTHER" id="PTHR33653:SF1">
    <property type="entry name" value="RIBONUCLEASE VAPC2"/>
    <property type="match status" value="1"/>
</dbReference>
<keyword evidence="6" id="KW-0460">Magnesium</keyword>
<keyword evidence="4" id="KW-0479">Metal-binding</keyword>
<reference evidence="9 10" key="1">
    <citation type="submission" date="2018-10" db="EMBL/GenBank/DDBJ databases">
        <title>Rhizobium etli, R. leguminosarum and a new Rhizobium genospecies from Phaseolus dumosus.</title>
        <authorList>
            <person name="Ramirez-Puebla S.T."/>
            <person name="Rogel-Hernandez M.A."/>
            <person name="Guerrero G."/>
            <person name="Ormeno-Orrillo E."/>
            <person name="Martinez-Romero J.C."/>
            <person name="Negrete-Yankelevich S."/>
            <person name="Martinez-Romero E."/>
        </authorList>
    </citation>
    <scope>NUCLEOTIDE SEQUENCE [LARGE SCALE GENOMIC DNA]</scope>
    <source>
        <strain evidence="9 10">CCGE525</strain>
    </source>
</reference>
<gene>
    <name evidence="9" type="ORF">CCGE525_12360</name>
</gene>
<dbReference type="InterPro" id="IPR029060">
    <property type="entry name" value="PIN-like_dom_sf"/>
</dbReference>
<dbReference type="KEGG" id="rjg:CCGE525_12360"/>
<evidence type="ECO:0000256" key="5">
    <source>
        <dbReference type="ARBA" id="ARBA00022801"/>
    </source>
</evidence>
<sequence length="137" mass="15149">MYLLDTNVVSELRRMKPHGAVLAWIGTVGDGDLAISAITIGEIQRGIELTRETDPQKASELTRWLDSLKLGIRVISLDAECMIRWAQFMHCKSPTLIADAMIAATASVHNLTIVSRDVVDFSTFPVTVLNPFDYKSS</sequence>
<dbReference type="GO" id="GO:0046872">
    <property type="term" value="F:metal ion binding"/>
    <property type="evidence" value="ECO:0007669"/>
    <property type="project" value="UniProtKB-KW"/>
</dbReference>
<evidence type="ECO:0000256" key="2">
    <source>
        <dbReference type="ARBA" id="ARBA00022649"/>
    </source>
</evidence>
<evidence type="ECO:0000256" key="1">
    <source>
        <dbReference type="ARBA" id="ARBA00001946"/>
    </source>
</evidence>
<dbReference type="SUPFAM" id="SSF88723">
    <property type="entry name" value="PIN domain-like"/>
    <property type="match status" value="1"/>
</dbReference>